<dbReference type="EMBL" id="LR589249">
    <property type="protein sequence ID" value="VTO97030.1"/>
    <property type="molecule type" value="Genomic_DNA"/>
</dbReference>
<reference evidence="1" key="1">
    <citation type="submission" date="2019-05" db="EMBL/GenBank/DDBJ databases">
        <authorList>
            <person name="Naeem R."/>
            <person name="Antony C."/>
            <person name="Guan Q."/>
        </authorList>
    </citation>
    <scope>NUCLEOTIDE SEQUENCE</scope>
    <source>
        <strain evidence="1">3</strain>
    </source>
</reference>
<accession>A0A653EJJ6</accession>
<dbReference type="AlphaFoldDB" id="A0A653EJJ6"/>
<evidence type="ECO:0000313" key="1">
    <source>
        <dbReference type="EMBL" id="VTO97030.1"/>
    </source>
</evidence>
<name>A0A653EJJ6_MYCKA</name>
<protein>
    <recommendedName>
        <fullName evidence="2">Transposase family protein</fullName>
    </recommendedName>
</protein>
<sequence>MAWLAERDKSWREAVKVVAMEGFTGFKTV</sequence>
<organism evidence="1">
    <name type="scientific">Mycobacterium kansasii</name>
    <dbReference type="NCBI Taxonomy" id="1768"/>
    <lineage>
        <taxon>Bacteria</taxon>
        <taxon>Bacillati</taxon>
        <taxon>Actinomycetota</taxon>
        <taxon>Actinomycetes</taxon>
        <taxon>Mycobacteriales</taxon>
        <taxon>Mycobacteriaceae</taxon>
        <taxon>Mycobacterium</taxon>
    </lineage>
</organism>
<evidence type="ECO:0008006" key="2">
    <source>
        <dbReference type="Google" id="ProtNLM"/>
    </source>
</evidence>
<proteinExistence type="predicted"/>
<gene>
    <name evidence="1" type="ORF">BIN_B_00673</name>
</gene>